<reference evidence="4 5" key="1">
    <citation type="submission" date="2023-05" db="EMBL/GenBank/DDBJ databases">
        <title>Streptantibioticus silvisoli sp. nov., acidotolerant actinomycetes 1 from pine litter.</title>
        <authorList>
            <person name="Swiecimska M."/>
            <person name="Golinska P."/>
            <person name="Sangal V."/>
            <person name="Wachnowicz B."/>
            <person name="Goodfellow M."/>
        </authorList>
    </citation>
    <scope>NUCLEOTIDE SEQUENCE [LARGE SCALE GENOMIC DNA]</scope>
    <source>
        <strain evidence="4 5">SL54</strain>
    </source>
</reference>
<dbReference type="InterPro" id="IPR057326">
    <property type="entry name" value="KR_dom"/>
</dbReference>
<protein>
    <submittedName>
        <fullName evidence="4">Beta-ketoacyl reductase</fullName>
    </submittedName>
</protein>
<dbReference type="Pfam" id="PF08659">
    <property type="entry name" value="KR"/>
    <property type="match status" value="1"/>
</dbReference>
<accession>A0ABT6WB95</accession>
<dbReference type="PANTHER" id="PTHR43775">
    <property type="entry name" value="FATTY ACID SYNTHASE"/>
    <property type="match status" value="1"/>
</dbReference>
<evidence type="ECO:0000259" key="3">
    <source>
        <dbReference type="SMART" id="SM00822"/>
    </source>
</evidence>
<dbReference type="InterPro" id="IPR050091">
    <property type="entry name" value="PKS_NRPS_Biosynth_Enz"/>
</dbReference>
<organism evidence="4 5">
    <name type="scientific">Streptantibioticus silvisoli</name>
    <dbReference type="NCBI Taxonomy" id="2705255"/>
    <lineage>
        <taxon>Bacteria</taxon>
        <taxon>Bacillati</taxon>
        <taxon>Actinomycetota</taxon>
        <taxon>Actinomycetes</taxon>
        <taxon>Kitasatosporales</taxon>
        <taxon>Streptomycetaceae</taxon>
        <taxon>Streptantibioticus</taxon>
    </lineage>
</organism>
<feature type="domain" description="Ketoreductase" evidence="3">
    <location>
        <begin position="164"/>
        <end position="343"/>
    </location>
</feature>
<gene>
    <name evidence="4" type="ORF">POF43_034360</name>
</gene>
<proteinExistence type="predicted"/>
<dbReference type="SUPFAM" id="SSF51735">
    <property type="entry name" value="NAD(P)-binding Rossmann-fold domains"/>
    <property type="match status" value="2"/>
</dbReference>
<feature type="non-terminal residue" evidence="4">
    <location>
        <position position="401"/>
    </location>
</feature>
<dbReference type="Proteomes" id="UP001156398">
    <property type="component" value="Unassembled WGS sequence"/>
</dbReference>
<evidence type="ECO:0000256" key="2">
    <source>
        <dbReference type="ARBA" id="ARBA00023268"/>
    </source>
</evidence>
<dbReference type="CDD" id="cd08952">
    <property type="entry name" value="KR_1_SDR_x"/>
    <property type="match status" value="1"/>
</dbReference>
<comment type="caution">
    <text evidence="4">The sequence shown here is derived from an EMBL/GenBank/DDBJ whole genome shotgun (WGS) entry which is preliminary data.</text>
</comment>
<evidence type="ECO:0000313" key="5">
    <source>
        <dbReference type="Proteomes" id="UP001156398"/>
    </source>
</evidence>
<keyword evidence="2" id="KW-0511">Multifunctional enzyme</keyword>
<sequence length="401" mass="39117">MGGLDVGAAGVAGVDGVVGLEGVGGGVDGVGGLVVLVQGLVDVGWGVPLWCVTRGGVSVGRSDGVVGAVGAGVWGLGRVVGLEFPGWWGGLVDVPGVLDGRAVGRLVSVLSGVWGEDQVAVRGSGVFGRRLVRGVLGGVSGEGSRGGSGSGDGVGGVGGWCPRGTVLVTGGTGALGGAVARWLAGRGVERFVLTSRRGLGAPGAVELRDELVGLGVVVDVVACDVADRGALAGVLGGISGDCPLTGVVHAAGVDRAVGLGEVGSVDVGEVWGAKVVGAVNLDVLTAGVELDAFVVFSSIAGVWGSAGQGVYSAANAFVDGLVEGRRGRGLVGTSVAWGPWAGGGMVVDSVEAEGYLRRRGLVSMDMGLAVGALGRAVDGGEVCVTVADVEWDRFGATFTSG</sequence>
<dbReference type="Gene3D" id="3.40.50.720">
    <property type="entry name" value="NAD(P)-binding Rossmann-like Domain"/>
    <property type="match status" value="1"/>
</dbReference>
<evidence type="ECO:0000256" key="1">
    <source>
        <dbReference type="ARBA" id="ARBA00022679"/>
    </source>
</evidence>
<dbReference type="InterPro" id="IPR036291">
    <property type="entry name" value="NAD(P)-bd_dom_sf"/>
</dbReference>
<keyword evidence="5" id="KW-1185">Reference proteome</keyword>
<dbReference type="InterPro" id="IPR013968">
    <property type="entry name" value="PKS_KR"/>
</dbReference>
<keyword evidence="1" id="KW-0808">Transferase</keyword>
<dbReference type="EMBL" id="JAAGKO020000127">
    <property type="protein sequence ID" value="MDI5967745.1"/>
    <property type="molecule type" value="Genomic_DNA"/>
</dbReference>
<dbReference type="SMART" id="SM00822">
    <property type="entry name" value="PKS_KR"/>
    <property type="match status" value="1"/>
</dbReference>
<evidence type="ECO:0000313" key="4">
    <source>
        <dbReference type="EMBL" id="MDI5967745.1"/>
    </source>
</evidence>
<name>A0ABT6WB95_9ACTN</name>
<dbReference type="PANTHER" id="PTHR43775:SF51">
    <property type="entry name" value="INACTIVE PHENOLPHTHIOCEROL SYNTHESIS POLYKETIDE SYNTHASE TYPE I PKS1-RELATED"/>
    <property type="match status" value="1"/>
</dbReference>